<evidence type="ECO:0000313" key="3">
    <source>
        <dbReference type="EMBL" id="SBT45155.1"/>
    </source>
</evidence>
<feature type="domain" description="HTH tetR-type" evidence="2">
    <location>
        <begin position="39"/>
        <end position="61"/>
    </location>
</feature>
<dbReference type="STRING" id="261654.GA0070611_2934"/>
<dbReference type="EMBL" id="LT594323">
    <property type="protein sequence ID" value="SBT45155.1"/>
    <property type="molecule type" value="Genomic_DNA"/>
</dbReference>
<dbReference type="GO" id="GO:0003677">
    <property type="term" value="F:DNA binding"/>
    <property type="evidence" value="ECO:0007669"/>
    <property type="project" value="UniProtKB-KW"/>
</dbReference>
<sequence length="210" mass="22292">MAQPPRGDAERVGRAEQKRRTREALVAACRDLIRSGELVTMPAVAAGAGVSEATAYRHFPDLVTLANESLAGLWPTPEEALSPVADCADPVERAAFACEFLLRRVHAFQGSVRAVIAATIVRPGGAAARPGFRFGLIDTALDPVLPAPDDATRARLRQLKQDLAAVVSAEAFFTLTDLVGLRPDEAIASLTRTTRTVVAAGLAELDRTGR</sequence>
<organism evidence="3 4">
    <name type="scientific">Micromonospora auratinigra</name>
    <dbReference type="NCBI Taxonomy" id="261654"/>
    <lineage>
        <taxon>Bacteria</taxon>
        <taxon>Bacillati</taxon>
        <taxon>Actinomycetota</taxon>
        <taxon>Actinomycetes</taxon>
        <taxon>Micromonosporales</taxon>
        <taxon>Micromonosporaceae</taxon>
        <taxon>Micromonospora</taxon>
    </lineage>
</organism>
<proteinExistence type="predicted"/>
<dbReference type="Pfam" id="PF00440">
    <property type="entry name" value="TetR_N"/>
    <property type="match status" value="1"/>
</dbReference>
<dbReference type="OrthoDB" id="3217159at2"/>
<dbReference type="SUPFAM" id="SSF46689">
    <property type="entry name" value="Homeodomain-like"/>
    <property type="match status" value="1"/>
</dbReference>
<keyword evidence="1" id="KW-0238">DNA-binding</keyword>
<keyword evidence="4" id="KW-1185">Reference proteome</keyword>
<name>A0A1A8ZMV9_9ACTN</name>
<dbReference type="InterPro" id="IPR001647">
    <property type="entry name" value="HTH_TetR"/>
</dbReference>
<gene>
    <name evidence="3" type="ORF">GA0070611_2934</name>
</gene>
<evidence type="ECO:0000313" key="4">
    <source>
        <dbReference type="Proteomes" id="UP000199385"/>
    </source>
</evidence>
<dbReference type="PATRIC" id="fig|261654.4.peg.2984"/>
<dbReference type="AlphaFoldDB" id="A0A1A8ZMV9"/>
<accession>A0A1A8ZMV9</accession>
<reference evidence="4" key="1">
    <citation type="submission" date="2016-06" db="EMBL/GenBank/DDBJ databases">
        <authorList>
            <person name="Varghese N."/>
            <person name="Submissions Spin"/>
        </authorList>
    </citation>
    <scope>NUCLEOTIDE SEQUENCE [LARGE SCALE GENOMIC DNA]</scope>
    <source>
        <strain evidence="4">DSM 44815</strain>
    </source>
</reference>
<protein>
    <submittedName>
        <fullName evidence="3">Transcriptional regulator, TetR family</fullName>
    </submittedName>
</protein>
<dbReference type="RefSeq" id="WP_091664277.1">
    <property type="nucleotide sequence ID" value="NZ_LT594323.1"/>
</dbReference>
<dbReference type="InterPro" id="IPR009057">
    <property type="entry name" value="Homeodomain-like_sf"/>
</dbReference>
<evidence type="ECO:0000259" key="2">
    <source>
        <dbReference type="Pfam" id="PF00440"/>
    </source>
</evidence>
<dbReference type="Gene3D" id="1.10.357.10">
    <property type="entry name" value="Tetracycline Repressor, domain 2"/>
    <property type="match status" value="1"/>
</dbReference>
<evidence type="ECO:0000256" key="1">
    <source>
        <dbReference type="ARBA" id="ARBA00023125"/>
    </source>
</evidence>
<dbReference type="Proteomes" id="UP000199385">
    <property type="component" value="Chromosome I"/>
</dbReference>